<evidence type="ECO:0000259" key="9">
    <source>
        <dbReference type="Pfam" id="PF07715"/>
    </source>
</evidence>
<dbReference type="PANTHER" id="PTHR47234">
    <property type="match status" value="1"/>
</dbReference>
<comment type="subcellular location">
    <subcellularLocation>
        <location evidence="1">Cell outer membrane</location>
        <topology evidence="1">Multi-pass membrane protein</topology>
    </subcellularLocation>
</comment>
<keyword evidence="2" id="KW-0813">Transport</keyword>
<dbReference type="Gene3D" id="2.40.170.20">
    <property type="entry name" value="TonB-dependent receptor, beta-barrel domain"/>
    <property type="match status" value="1"/>
</dbReference>
<organism evidence="10">
    <name type="scientific">hydrothermal vent metagenome</name>
    <dbReference type="NCBI Taxonomy" id="652676"/>
    <lineage>
        <taxon>unclassified sequences</taxon>
        <taxon>metagenomes</taxon>
        <taxon>ecological metagenomes</taxon>
    </lineage>
</organism>
<dbReference type="EMBL" id="CZQE01000346">
    <property type="protein sequence ID" value="CUS46185.1"/>
    <property type="molecule type" value="Genomic_DNA"/>
</dbReference>
<reference evidence="10" key="1">
    <citation type="submission" date="2015-10" db="EMBL/GenBank/DDBJ databases">
        <authorList>
            <person name="Gilbert D.G."/>
        </authorList>
    </citation>
    <scope>NUCLEOTIDE SEQUENCE</scope>
</reference>
<feature type="region of interest" description="Disordered" evidence="7">
    <location>
        <begin position="18"/>
        <end position="40"/>
    </location>
</feature>
<sequence>MAAATAFVPGIAFAQAAPSAGEARPAPADDATLPQETLTDGSAADMSKDIVVTGTSIKGVAPIGSNLVSVGQATIEKVAPINVSQLVNTVPAITTSGSLAQGENAYSYYSPQIHSLAGSSSNTTLVIMDGLRLPGGGTQFAQTDPNIIPVSAVERVEVLADGASSVYGSDAVAGVVNFITRRTYDGLEVNARYGFADAYHNYDINGIWGTKWDTGGVYIAGSYSKGSTLYNRDRSFASLGDFRPIGGTNTNAYTCNPATIQVTNRSDGGAVSGVYLSPSATTTVANTAVNAPCNTSVYGVLVSGQWRANTMMKVYNEFGDKFRITAMLNYNIQKTTSPNGPGTLTNATAFGPGRGIASYTAPNGTVTAFPQVNPFFVAPAGSPTANQESLSYLALRDDGKYGYGESEADSIYATFVAEYDLSDSWTVKFSDAFGRNRSALNTIDGFCSSCALLALNGTAQLSGSTTTTDVAGQNVIALNLPLTTANALDVWRTGSANRTSAAVLRSLYGADSQNTNFNTFNQMKLDFQGGIFNLPAGEVKVAFGGEHYWADETQKINGSNGTGPSVTGATFRQYMYKRTVNSAYGEIVIPVISPDMGIPFFRRVDLDISGRYDHYSDVGSTTNPKFAANWEVFEGVKLRGNYATAFVAPPLAVIGDPSQGYLYASGSVGNQGQLVVPVANYPSVVNVPGAVVTNTSTACTATATTCTIGLAANPGMRRQLGGGFSNMVPQKGTSYSFGLDLAPRFMPGFTAAVTWFHNQFIGGVSSPSPTAIVNSAGLRNLLTICPGTPGANSDGSCSQAQIDTFANIANGSTISGAIPDKIYFFLDQSSRNALNLTVEGIDFQASYRTSIGDLGNFTAGIGGTYFTKFTQNFGGGTSFSILNTSGYNTTFPSVQYKHRAQLGWELGGISADLFWNHTGSYRNWISTSVIPITTNSIGNPTGGGDKVKADNTFDLHLQYTVKSEGMFNGWQAYVDVKNLFDKDPPFYNGNTAGIIGGAWGYNGFVSNPLGRQIAVGLRTKF</sequence>
<keyword evidence="3" id="KW-0812">Transmembrane</keyword>
<evidence type="ECO:0000256" key="7">
    <source>
        <dbReference type="SAM" id="MobiDB-lite"/>
    </source>
</evidence>
<evidence type="ECO:0000256" key="3">
    <source>
        <dbReference type="ARBA" id="ARBA00022692"/>
    </source>
</evidence>
<evidence type="ECO:0000256" key="6">
    <source>
        <dbReference type="ARBA" id="ARBA00023237"/>
    </source>
</evidence>
<dbReference type="GO" id="GO:0009279">
    <property type="term" value="C:cell outer membrane"/>
    <property type="evidence" value="ECO:0007669"/>
    <property type="project" value="UniProtKB-SubCell"/>
</dbReference>
<dbReference type="InterPro" id="IPR036942">
    <property type="entry name" value="Beta-barrel_TonB_sf"/>
</dbReference>
<keyword evidence="10" id="KW-0675">Receptor</keyword>
<evidence type="ECO:0000256" key="5">
    <source>
        <dbReference type="ARBA" id="ARBA00023136"/>
    </source>
</evidence>
<gene>
    <name evidence="10" type="ORF">MGWOODY_Smn1008</name>
</gene>
<dbReference type="AlphaFoldDB" id="A0A160TLW0"/>
<dbReference type="Pfam" id="PF07715">
    <property type="entry name" value="Plug"/>
    <property type="match status" value="1"/>
</dbReference>
<protein>
    <submittedName>
        <fullName evidence="10">TonB-dependent receptor</fullName>
    </submittedName>
</protein>
<name>A0A160TLW0_9ZZZZ</name>
<dbReference type="PANTHER" id="PTHR47234:SF1">
    <property type="entry name" value="TONB-DEPENDENT RECEPTOR"/>
    <property type="match status" value="1"/>
</dbReference>
<dbReference type="Pfam" id="PF00593">
    <property type="entry name" value="TonB_dep_Rec_b-barrel"/>
    <property type="match status" value="1"/>
</dbReference>
<evidence type="ECO:0000256" key="1">
    <source>
        <dbReference type="ARBA" id="ARBA00004571"/>
    </source>
</evidence>
<keyword evidence="6" id="KW-0998">Cell outer membrane</keyword>
<dbReference type="PROSITE" id="PS52016">
    <property type="entry name" value="TONB_DEPENDENT_REC_3"/>
    <property type="match status" value="1"/>
</dbReference>
<evidence type="ECO:0000313" key="10">
    <source>
        <dbReference type="EMBL" id="CUS46185.1"/>
    </source>
</evidence>
<feature type="domain" description="TonB-dependent receptor-like beta-barrel" evidence="8">
    <location>
        <begin position="385"/>
        <end position="979"/>
    </location>
</feature>
<accession>A0A160TLW0</accession>
<evidence type="ECO:0000259" key="8">
    <source>
        <dbReference type="Pfam" id="PF00593"/>
    </source>
</evidence>
<keyword evidence="5" id="KW-0472">Membrane</keyword>
<evidence type="ECO:0000256" key="4">
    <source>
        <dbReference type="ARBA" id="ARBA00023077"/>
    </source>
</evidence>
<dbReference type="InterPro" id="IPR012910">
    <property type="entry name" value="Plug_dom"/>
</dbReference>
<dbReference type="InterPro" id="IPR037066">
    <property type="entry name" value="Plug_dom_sf"/>
</dbReference>
<feature type="domain" description="TonB-dependent receptor plug" evidence="9">
    <location>
        <begin position="69"/>
        <end position="175"/>
    </location>
</feature>
<keyword evidence="4" id="KW-0798">TonB box</keyword>
<proteinExistence type="predicted"/>
<evidence type="ECO:0000256" key="2">
    <source>
        <dbReference type="ARBA" id="ARBA00022448"/>
    </source>
</evidence>
<dbReference type="InterPro" id="IPR039426">
    <property type="entry name" value="TonB-dep_rcpt-like"/>
</dbReference>
<dbReference type="InterPro" id="IPR000531">
    <property type="entry name" value="Beta-barrel_TonB"/>
</dbReference>
<dbReference type="Gene3D" id="2.170.130.10">
    <property type="entry name" value="TonB-dependent receptor, plug domain"/>
    <property type="match status" value="1"/>
</dbReference>
<dbReference type="SUPFAM" id="SSF56935">
    <property type="entry name" value="Porins"/>
    <property type="match status" value="1"/>
</dbReference>